<sequence length="359" mass="40888">MSTQIFPLEKLSRDELLSLTVKHSHNEVLWYVSEVISSQLESIRDTLQICVKNLEETNDTQYKLPLSSHKSEVLKGTVTRENFKITALHIVINSKHSNGGKKIEFQLKPSKYLIVRQLLDCHDAMENAISNLDKIMDNNGHGNSADLFVRYMEQVCSHVDLARQSLCNPDSAYIFPSYRVPGNSFEPQLPKTVALDFLVNEGELTVDFKSLELVEKKPWSVIMDKASRLSFADIVRKEISKQRGIPVNKTLSDEYAKYLKWREQHPDDQQEGSGIGTTFKNIFAYNSDPSLSSLIKSANMYLEQSVTFVDDESNPYVVHVTEKCEVVTSDPVLLSICVKLESLQKTLHRIRENLSNIYV</sequence>
<evidence type="ECO:0008006" key="3">
    <source>
        <dbReference type="Google" id="ProtNLM"/>
    </source>
</evidence>
<dbReference type="GO" id="GO:0043291">
    <property type="term" value="C:RAVE complex"/>
    <property type="evidence" value="ECO:0007669"/>
    <property type="project" value="TreeGrafter"/>
</dbReference>
<accession>A0A1E3NKE6</accession>
<reference evidence="1 2" key="1">
    <citation type="journal article" date="2016" name="Proc. Natl. Acad. Sci. U.S.A.">
        <title>Comparative genomics of biotechnologically important yeasts.</title>
        <authorList>
            <person name="Riley R."/>
            <person name="Haridas S."/>
            <person name="Wolfe K.H."/>
            <person name="Lopes M.R."/>
            <person name="Hittinger C.T."/>
            <person name="Goeker M."/>
            <person name="Salamov A.A."/>
            <person name="Wisecaver J.H."/>
            <person name="Long T.M."/>
            <person name="Calvey C.H."/>
            <person name="Aerts A.L."/>
            <person name="Barry K.W."/>
            <person name="Choi C."/>
            <person name="Clum A."/>
            <person name="Coughlan A.Y."/>
            <person name="Deshpande S."/>
            <person name="Douglass A.P."/>
            <person name="Hanson S.J."/>
            <person name="Klenk H.-P."/>
            <person name="LaButti K.M."/>
            <person name="Lapidus A."/>
            <person name="Lindquist E.A."/>
            <person name="Lipzen A.M."/>
            <person name="Meier-Kolthoff J.P."/>
            <person name="Ohm R.A."/>
            <person name="Otillar R.P."/>
            <person name="Pangilinan J.L."/>
            <person name="Peng Y."/>
            <person name="Rokas A."/>
            <person name="Rosa C.A."/>
            <person name="Scheuner C."/>
            <person name="Sibirny A.A."/>
            <person name="Slot J.C."/>
            <person name="Stielow J.B."/>
            <person name="Sun H."/>
            <person name="Kurtzman C.P."/>
            <person name="Blackwell M."/>
            <person name="Grigoriev I.V."/>
            <person name="Jeffries T.W."/>
        </authorList>
    </citation>
    <scope>NUCLEOTIDE SEQUENCE [LARGE SCALE GENOMIC DNA]</scope>
    <source>
        <strain evidence="1 2">NRRL Y-2026</strain>
    </source>
</reference>
<dbReference type="STRING" id="763406.A0A1E3NKE6"/>
<evidence type="ECO:0000313" key="1">
    <source>
        <dbReference type="EMBL" id="ODQ46614.1"/>
    </source>
</evidence>
<dbReference type="InterPro" id="IPR028241">
    <property type="entry name" value="RAVE2/Rogdi"/>
</dbReference>
<dbReference type="Proteomes" id="UP000094455">
    <property type="component" value="Unassembled WGS sequence"/>
</dbReference>
<evidence type="ECO:0000313" key="2">
    <source>
        <dbReference type="Proteomes" id="UP000094455"/>
    </source>
</evidence>
<organism evidence="1 2">
    <name type="scientific">Pichia membranifaciens NRRL Y-2026</name>
    <dbReference type="NCBI Taxonomy" id="763406"/>
    <lineage>
        <taxon>Eukaryota</taxon>
        <taxon>Fungi</taxon>
        <taxon>Dikarya</taxon>
        <taxon>Ascomycota</taxon>
        <taxon>Saccharomycotina</taxon>
        <taxon>Pichiomycetes</taxon>
        <taxon>Pichiales</taxon>
        <taxon>Pichiaceae</taxon>
        <taxon>Pichia</taxon>
    </lineage>
</organism>
<dbReference type="GeneID" id="30177904"/>
<keyword evidence="2" id="KW-1185">Reference proteome</keyword>
<gene>
    <name evidence="1" type="ORF">PICMEDRAFT_16463</name>
</gene>
<dbReference type="Pfam" id="PF10259">
    <property type="entry name" value="Rogdi_lz"/>
    <property type="match status" value="1"/>
</dbReference>
<dbReference type="AlphaFoldDB" id="A0A1E3NKE6"/>
<dbReference type="RefSeq" id="XP_019017727.1">
    <property type="nucleotide sequence ID" value="XM_019161217.1"/>
</dbReference>
<name>A0A1E3NKE6_9ASCO</name>
<dbReference type="EMBL" id="KV454003">
    <property type="protein sequence ID" value="ODQ46614.1"/>
    <property type="molecule type" value="Genomic_DNA"/>
</dbReference>
<proteinExistence type="predicted"/>
<protein>
    <recommendedName>
        <fullName evidence="3">RAVE subunit 2/Rogdi</fullName>
    </recommendedName>
</protein>
<dbReference type="PANTHER" id="PTHR13618:SF1">
    <property type="entry name" value="PROTEIN ROGDI HOMOLOG"/>
    <property type="match status" value="1"/>
</dbReference>
<dbReference type="PANTHER" id="PTHR13618">
    <property type="entry name" value="LEUCINE ZIPPER CONTAINING TRANSCRIPTION FACTOR LZF1"/>
    <property type="match status" value="1"/>
</dbReference>
<dbReference type="OrthoDB" id="66510at2759"/>